<reference evidence="5 6" key="1">
    <citation type="submission" date="2020-08" db="EMBL/GenBank/DDBJ databases">
        <title>Genomic Encyclopedia of Type Strains, Phase IV (KMG-IV): sequencing the most valuable type-strain genomes for metagenomic binning, comparative biology and taxonomic classification.</title>
        <authorList>
            <person name="Goeker M."/>
        </authorList>
    </citation>
    <scope>NUCLEOTIDE SEQUENCE [LARGE SCALE GENOMIC DNA]</scope>
    <source>
        <strain evidence="5 6">DSM 28760</strain>
    </source>
</reference>
<organism evidence="5 6">
    <name type="scientific">Pseudochelatococcus contaminans</name>
    <dbReference type="NCBI Taxonomy" id="1538103"/>
    <lineage>
        <taxon>Bacteria</taxon>
        <taxon>Pseudomonadati</taxon>
        <taxon>Pseudomonadota</taxon>
        <taxon>Alphaproteobacteria</taxon>
        <taxon>Hyphomicrobiales</taxon>
        <taxon>Chelatococcaceae</taxon>
        <taxon>Pseudochelatococcus</taxon>
    </lineage>
</organism>
<dbReference type="SMART" id="SM00418">
    <property type="entry name" value="HTH_ARSR"/>
    <property type="match status" value="1"/>
</dbReference>
<name>A0A7W6EIM0_9HYPH</name>
<dbReference type="Pfam" id="PF12840">
    <property type="entry name" value="HTH_20"/>
    <property type="match status" value="1"/>
</dbReference>
<dbReference type="PROSITE" id="PS50987">
    <property type="entry name" value="HTH_ARSR_2"/>
    <property type="match status" value="1"/>
</dbReference>
<dbReference type="PRINTS" id="PR00778">
    <property type="entry name" value="HTHARSR"/>
</dbReference>
<proteinExistence type="predicted"/>
<keyword evidence="3" id="KW-0804">Transcription</keyword>
<dbReference type="PANTHER" id="PTHR43132">
    <property type="entry name" value="ARSENICAL RESISTANCE OPERON REPRESSOR ARSR-RELATED"/>
    <property type="match status" value="1"/>
</dbReference>
<comment type="caution">
    <text evidence="5">The sequence shown here is derived from an EMBL/GenBank/DDBJ whole genome shotgun (WGS) entry which is preliminary data.</text>
</comment>
<accession>A0A7W6EIM0</accession>
<evidence type="ECO:0000313" key="5">
    <source>
        <dbReference type="EMBL" id="MBB3810922.1"/>
    </source>
</evidence>
<gene>
    <name evidence="5" type="ORF">FHS81_003032</name>
</gene>
<dbReference type="RefSeq" id="WP_210281741.1">
    <property type="nucleotide sequence ID" value="NZ_JACICC010000009.1"/>
</dbReference>
<dbReference type="NCBIfam" id="NF033788">
    <property type="entry name" value="HTH_metalloreg"/>
    <property type="match status" value="1"/>
</dbReference>
<evidence type="ECO:0000256" key="1">
    <source>
        <dbReference type="ARBA" id="ARBA00023015"/>
    </source>
</evidence>
<dbReference type="Proteomes" id="UP000537592">
    <property type="component" value="Unassembled WGS sequence"/>
</dbReference>
<keyword evidence="6" id="KW-1185">Reference proteome</keyword>
<dbReference type="InterPro" id="IPR051011">
    <property type="entry name" value="Metal_resp_trans_reg"/>
</dbReference>
<dbReference type="Gene3D" id="1.10.10.10">
    <property type="entry name" value="Winged helix-like DNA-binding domain superfamily/Winged helix DNA-binding domain"/>
    <property type="match status" value="1"/>
</dbReference>
<dbReference type="InterPro" id="IPR011991">
    <property type="entry name" value="ArsR-like_HTH"/>
</dbReference>
<feature type="domain" description="HTH arsR-type" evidence="4">
    <location>
        <begin position="1"/>
        <end position="98"/>
    </location>
</feature>
<dbReference type="InterPro" id="IPR001845">
    <property type="entry name" value="HTH_ArsR_DNA-bd_dom"/>
</dbReference>
<dbReference type="AlphaFoldDB" id="A0A7W6EIM0"/>
<keyword evidence="1" id="KW-0805">Transcription regulation</keyword>
<dbReference type="GO" id="GO:0003700">
    <property type="term" value="F:DNA-binding transcription factor activity"/>
    <property type="evidence" value="ECO:0007669"/>
    <property type="project" value="InterPro"/>
</dbReference>
<dbReference type="GO" id="GO:0003677">
    <property type="term" value="F:DNA binding"/>
    <property type="evidence" value="ECO:0007669"/>
    <property type="project" value="UniProtKB-KW"/>
</dbReference>
<evidence type="ECO:0000256" key="3">
    <source>
        <dbReference type="ARBA" id="ARBA00023163"/>
    </source>
</evidence>
<evidence type="ECO:0000256" key="2">
    <source>
        <dbReference type="ARBA" id="ARBA00023125"/>
    </source>
</evidence>
<keyword evidence="2 5" id="KW-0238">DNA-binding</keyword>
<dbReference type="InterPro" id="IPR036388">
    <property type="entry name" value="WH-like_DNA-bd_sf"/>
</dbReference>
<dbReference type="PANTHER" id="PTHR43132:SF2">
    <property type="entry name" value="ARSENICAL RESISTANCE OPERON REPRESSOR ARSR-RELATED"/>
    <property type="match status" value="1"/>
</dbReference>
<evidence type="ECO:0000259" key="4">
    <source>
        <dbReference type="PROSITE" id="PS50987"/>
    </source>
</evidence>
<dbReference type="CDD" id="cd00090">
    <property type="entry name" value="HTH_ARSR"/>
    <property type="match status" value="1"/>
</dbReference>
<dbReference type="EMBL" id="JACICC010000009">
    <property type="protein sequence ID" value="MBB3810922.1"/>
    <property type="molecule type" value="Genomic_DNA"/>
</dbReference>
<dbReference type="SUPFAM" id="SSF46785">
    <property type="entry name" value="Winged helix' DNA-binding domain"/>
    <property type="match status" value="1"/>
</dbReference>
<dbReference type="InterPro" id="IPR036390">
    <property type="entry name" value="WH_DNA-bd_sf"/>
</dbReference>
<sequence>MTEITTDQSLAMLAALAQETRLEAFRLLVAEGPDGLPAGDVARIVGVPSNTMSTHLAILERAGLIASQRSGRSIVYSARLDAMKALVLYLVQDCCKGQPGLCGEVAAMLDPASSCARPETQH</sequence>
<protein>
    <submittedName>
        <fullName evidence="5">DNA-binding transcriptional ArsR family regulator</fullName>
    </submittedName>
</protein>
<evidence type="ECO:0000313" key="6">
    <source>
        <dbReference type="Proteomes" id="UP000537592"/>
    </source>
</evidence>